<evidence type="ECO:0000313" key="1">
    <source>
        <dbReference type="EMBL" id="QOW46456.1"/>
    </source>
</evidence>
<reference evidence="1 2" key="1">
    <citation type="submission" date="2020-02" db="EMBL/GenBank/DDBJ databases">
        <title>Tigecycline-resistant Acinetobacter species from pigs and migratory birds.</title>
        <authorList>
            <person name="Chen C."/>
            <person name="Sun J."/>
            <person name="Liao X.-P."/>
            <person name="Liu Y.-H."/>
        </authorList>
    </citation>
    <scope>NUCLEOTIDE SEQUENCE [LARGE SCALE GENOMIC DNA]</scope>
    <source>
        <strain evidence="1 2">YH12207_T</strain>
    </source>
</reference>
<dbReference type="InterPro" id="IPR056912">
    <property type="entry name" value="Phage_JBD30_tail_term-like"/>
</dbReference>
<organism evidence="1 2">
    <name type="scientific">Acinetobacter piscicola</name>
    <dbReference type="NCBI Taxonomy" id="2006115"/>
    <lineage>
        <taxon>Bacteria</taxon>
        <taxon>Pseudomonadati</taxon>
        <taxon>Pseudomonadota</taxon>
        <taxon>Gammaproteobacteria</taxon>
        <taxon>Moraxellales</taxon>
        <taxon>Moraxellaceae</taxon>
        <taxon>Acinetobacter</taxon>
    </lineage>
</organism>
<gene>
    <name evidence="1" type="ORF">G0028_11425</name>
</gene>
<accession>A0A7S7AI80</accession>
<dbReference type="EMBL" id="CP048659">
    <property type="protein sequence ID" value="QOW46456.1"/>
    <property type="molecule type" value="Genomic_DNA"/>
</dbReference>
<name>A0A7S7AI80_9GAMM</name>
<keyword evidence="2" id="KW-1185">Reference proteome</keyword>
<protein>
    <submittedName>
        <fullName evidence="1">Uncharacterized protein</fullName>
    </submittedName>
</protein>
<sequence length="151" mass="16756">MQNIDNYFALEDDILKRIKSEIPEVEEIVTPFEVEDLFQAIVGDVGIGIIYVGDRLASTTGDGKANAIYQQWLVALSVADASAQLPETASIRQLADPIIRKILAAMQGYQPQIVGFKRFQRVDAGISVGKSVTTGRAYFPFLFESQMIKVW</sequence>
<dbReference type="RefSeq" id="WP_180047427.1">
    <property type="nucleotide sequence ID" value="NZ_CP048659.1"/>
</dbReference>
<dbReference type="Pfam" id="PF23840">
    <property type="entry name" value="Phage_tail_terminator"/>
    <property type="match status" value="1"/>
</dbReference>
<proteinExistence type="predicted"/>
<dbReference type="AlphaFoldDB" id="A0A7S7AI80"/>
<evidence type="ECO:0000313" key="2">
    <source>
        <dbReference type="Proteomes" id="UP000593966"/>
    </source>
</evidence>
<dbReference type="Proteomes" id="UP000593966">
    <property type="component" value="Chromosome"/>
</dbReference>